<feature type="transmembrane region" description="Helical" evidence="1">
    <location>
        <begin position="7"/>
        <end position="26"/>
    </location>
</feature>
<feature type="transmembrane region" description="Helical" evidence="1">
    <location>
        <begin position="56"/>
        <end position="78"/>
    </location>
</feature>
<dbReference type="OrthoDB" id="9804637at2"/>
<dbReference type="Pfam" id="PF07330">
    <property type="entry name" value="DUF1467"/>
    <property type="match status" value="1"/>
</dbReference>
<evidence type="ECO:0000313" key="2">
    <source>
        <dbReference type="EMBL" id="SDK76387.1"/>
    </source>
</evidence>
<evidence type="ECO:0000256" key="1">
    <source>
        <dbReference type="SAM" id="Phobius"/>
    </source>
</evidence>
<accession>A0A1G9EJM6</accession>
<dbReference type="EMBL" id="FNFV01000004">
    <property type="protein sequence ID" value="SDK76387.1"/>
    <property type="molecule type" value="Genomic_DNA"/>
</dbReference>
<keyword evidence="1" id="KW-1133">Transmembrane helix</keyword>
<sequence length="98" mass="10818">MAITSALVLYAVIWFMVMFIALPIGLRTQGDEGEVVEGTHEGAPHDFKVWQMVRRVTLISTVLWAVIASIILWGGITVRDLDFFNRMAPPSQANGTDG</sequence>
<organism evidence="2 3">
    <name type="scientific">Meinhardsimonia xiamenensis</name>
    <dbReference type="NCBI Taxonomy" id="990712"/>
    <lineage>
        <taxon>Bacteria</taxon>
        <taxon>Pseudomonadati</taxon>
        <taxon>Pseudomonadota</taxon>
        <taxon>Alphaproteobacteria</taxon>
        <taxon>Rhodobacterales</taxon>
        <taxon>Paracoccaceae</taxon>
        <taxon>Meinhardsimonia</taxon>
    </lineage>
</organism>
<dbReference type="Proteomes" id="UP000199328">
    <property type="component" value="Unassembled WGS sequence"/>
</dbReference>
<dbReference type="AlphaFoldDB" id="A0A1G9EJM6"/>
<keyword evidence="3" id="KW-1185">Reference proteome</keyword>
<keyword evidence="1" id="KW-0472">Membrane</keyword>
<evidence type="ECO:0000313" key="3">
    <source>
        <dbReference type="Proteomes" id="UP000199328"/>
    </source>
</evidence>
<reference evidence="3" key="1">
    <citation type="submission" date="2016-10" db="EMBL/GenBank/DDBJ databases">
        <authorList>
            <person name="Varghese N."/>
            <person name="Submissions S."/>
        </authorList>
    </citation>
    <scope>NUCLEOTIDE SEQUENCE [LARGE SCALE GENOMIC DNA]</scope>
    <source>
        <strain evidence="3">CGMCC 1.10789</strain>
    </source>
</reference>
<dbReference type="STRING" id="990712.SAMN05216257_104347"/>
<name>A0A1G9EJM6_9RHOB</name>
<protein>
    <submittedName>
        <fullName evidence="2">Predicted secreted protein</fullName>
    </submittedName>
</protein>
<dbReference type="InterPro" id="IPR009935">
    <property type="entry name" value="DUF1467"/>
</dbReference>
<keyword evidence="1" id="KW-0812">Transmembrane</keyword>
<gene>
    <name evidence="2" type="ORF">SAMN05216257_104347</name>
</gene>
<proteinExistence type="predicted"/>
<dbReference type="RefSeq" id="WP_092500549.1">
    <property type="nucleotide sequence ID" value="NZ_FNFV01000004.1"/>
</dbReference>